<sequence>MANLYNGTTGSVTSNPTKNNLSAFFDSRSDAERAVERLKEAGVANDAIRFLPGYEANGDAGAVASDDRSGFWAKLEDWFFPDEDRATYAEGLRRGGFLVSVQVDDATYETAHDILDDEGSIDIDERADSWRREGWDAQRSNEAFATSTYDASRQRKFDDDLDDVVKSSAISREDTFDDGSRDEAIPVVEENLRVGKRDVNNVSVRVRAYTVETPVRENVSLRDENVEIERRTVDRPLTDTDRAFQDRTISAEEHHEEAVVSKDARVVEEIGLRKTASDRTETIDDSVRKTEVEVEDGRRGGQSQSQGGQSQGQGFRRD</sequence>
<evidence type="ECO:0000256" key="1">
    <source>
        <dbReference type="SAM" id="MobiDB-lite"/>
    </source>
</evidence>
<proteinExistence type="predicted"/>
<evidence type="ECO:0000259" key="2">
    <source>
        <dbReference type="Pfam" id="PF09557"/>
    </source>
</evidence>
<comment type="caution">
    <text evidence="3">The sequence shown here is derived from an EMBL/GenBank/DDBJ whole genome shotgun (WGS) entry which is preliminary data.</text>
</comment>
<feature type="compositionally biased region" description="Basic and acidic residues" evidence="1">
    <location>
        <begin position="275"/>
        <end position="299"/>
    </location>
</feature>
<feature type="region of interest" description="Disordered" evidence="1">
    <location>
        <begin position="275"/>
        <end position="318"/>
    </location>
</feature>
<feature type="compositionally biased region" description="Low complexity" evidence="1">
    <location>
        <begin position="301"/>
        <end position="318"/>
    </location>
</feature>
<dbReference type="EMBL" id="JAAXEP010000004">
    <property type="protein sequence ID" value="MBY5628452.1"/>
    <property type="molecule type" value="Genomic_DNA"/>
</dbReference>
<feature type="domain" description="DUF2382" evidence="2">
    <location>
        <begin position="185"/>
        <end position="294"/>
    </location>
</feature>
<name>A0AAJ1A728_RHILE</name>
<accession>A0AAJ1A728</accession>
<gene>
    <name evidence="3" type="ORF">HFO42_10050</name>
</gene>
<dbReference type="Proteomes" id="UP000825699">
    <property type="component" value="Unassembled WGS sequence"/>
</dbReference>
<dbReference type="RefSeq" id="WP_222263133.1">
    <property type="nucleotide sequence ID" value="NZ_JAAXDY010000013.1"/>
</dbReference>
<reference evidence="3" key="1">
    <citation type="submission" date="2020-04" db="EMBL/GenBank/DDBJ databases">
        <title>Global-level population genomics supports evidence of horizontal gene transfer on evolution of Rhizobia in Lentils.</title>
        <authorList>
            <person name="Gai Y."/>
            <person name="Cook D."/>
            <person name="Riely B."/>
        </authorList>
    </citation>
    <scope>NUCLEOTIDE SEQUENCE</scope>
    <source>
        <strain evidence="3">Derici101B</strain>
    </source>
</reference>
<dbReference type="InterPro" id="IPR019060">
    <property type="entry name" value="DUF2382"/>
</dbReference>
<dbReference type="AlphaFoldDB" id="A0AAJ1A728"/>
<dbReference type="PANTHER" id="PTHR38463:SF1">
    <property type="entry name" value="STRESS RESPONSE PROTEIN YSNF"/>
    <property type="match status" value="1"/>
</dbReference>
<dbReference type="PANTHER" id="PTHR38463">
    <property type="entry name" value="STRESS RESPONSE PROTEIN YSNF"/>
    <property type="match status" value="1"/>
</dbReference>
<organism evidence="3 4">
    <name type="scientific">Rhizobium leguminosarum</name>
    <dbReference type="NCBI Taxonomy" id="384"/>
    <lineage>
        <taxon>Bacteria</taxon>
        <taxon>Pseudomonadati</taxon>
        <taxon>Pseudomonadota</taxon>
        <taxon>Alphaproteobacteria</taxon>
        <taxon>Hyphomicrobiales</taxon>
        <taxon>Rhizobiaceae</taxon>
        <taxon>Rhizobium/Agrobacterium group</taxon>
        <taxon>Rhizobium</taxon>
    </lineage>
</organism>
<evidence type="ECO:0000313" key="3">
    <source>
        <dbReference type="EMBL" id="MBY5628452.1"/>
    </source>
</evidence>
<dbReference type="Pfam" id="PF09557">
    <property type="entry name" value="DUF2382"/>
    <property type="match status" value="1"/>
</dbReference>
<dbReference type="InterPro" id="IPR052967">
    <property type="entry name" value="Stress_Response_Assoc"/>
</dbReference>
<protein>
    <submittedName>
        <fullName evidence="3">YsnF/AvaK domain-containing protein</fullName>
    </submittedName>
</protein>
<evidence type="ECO:0000313" key="4">
    <source>
        <dbReference type="Proteomes" id="UP000825699"/>
    </source>
</evidence>